<evidence type="ECO:0000256" key="9">
    <source>
        <dbReference type="ARBA" id="ARBA00023237"/>
    </source>
</evidence>
<protein>
    <submittedName>
        <fullName evidence="13">Fimbrial biogenesis outer membrane usher protein</fullName>
    </submittedName>
</protein>
<keyword evidence="7 10" id="KW-0732">Signal</keyword>
<dbReference type="InterPro" id="IPR043142">
    <property type="entry name" value="PapC-like_C_sf"/>
</dbReference>
<dbReference type="InterPro" id="IPR025949">
    <property type="entry name" value="PapC-like_C"/>
</dbReference>
<evidence type="ECO:0000256" key="3">
    <source>
        <dbReference type="ARBA" id="ARBA00022448"/>
    </source>
</evidence>
<dbReference type="Gene3D" id="2.60.40.2610">
    <property type="entry name" value="Outer membrane usher protein FimD, plug domain"/>
    <property type="match status" value="1"/>
</dbReference>
<evidence type="ECO:0000256" key="5">
    <source>
        <dbReference type="ARBA" id="ARBA00022558"/>
    </source>
</evidence>
<dbReference type="Pfam" id="PF13953">
    <property type="entry name" value="PapC_C"/>
    <property type="match status" value="1"/>
</dbReference>
<keyword evidence="4" id="KW-1134">Transmembrane beta strand</keyword>
<gene>
    <name evidence="13" type="ORF">DTI44_22005</name>
</gene>
<dbReference type="Gene3D" id="2.60.40.3110">
    <property type="match status" value="1"/>
</dbReference>
<dbReference type="InterPro" id="IPR042186">
    <property type="entry name" value="FimD_plug_dom"/>
</dbReference>
<name>A0A3R0QBR5_SALEN</name>
<comment type="caution">
    <text evidence="13">The sequence shown here is derived from an EMBL/GenBank/DDBJ whole genome shotgun (WGS) entry which is preliminary data.</text>
</comment>
<dbReference type="GO" id="GO:0009297">
    <property type="term" value="P:pilus assembly"/>
    <property type="evidence" value="ECO:0007669"/>
    <property type="project" value="InterPro"/>
</dbReference>
<sequence>MKRICSVALKTGALGLFALLPAQVQADYSFDPGFFRGMGIAGSTDADLSLFNQGSTFLPGEYLLAVYINGEFIIRQNIHFIRSQKGGDPFPCLSAKDTAALGINYTSEENLVCQVPENLPDFLWKTDMNSRRLSLTLPQLYLQNNEYFTTSPRSWQAGEPALLMNYDYSYSNTRSGEQTNASQYLGLQGGVNLLSWRLRNESTWSRTDSRESPLSSLRTYLQRDYAWGQGGEFTAGQAWSDGSLFESVPFRGVMLSSRDDMLRSQFRNYTPAIRGVVNSQSATVSVIKNNRVIYQTNLPAGPFSLDGIMDNGGGDYLIQIKEADGSIRSYSQSADSLPVLQTKGRLKYNIVSGISDFAGTDDSYFSQAVLYYGAGDRLTLYGGGLLSSGYSAWSAGTGLQIDGLGAVSADLTLSSAGNLPGEKSLSGQSARASWFRDFDATGTSFGLFAYRYSSRDYMSFEEALRYQVDSDNPPNRKNRFDLSVVQSLGEAGNLSVTGRRESYWSGEKNLTGIRVNHSIGFGRVSLNTWFDQSRTVDNKEDKIAGMSVSVALYEKGRGVSLSSRLSGENGRLTSQNSVNISPAEDGRFALAASTGKTEGKSSLQGLQVNYNGSLSEMSAGYYSGGDNHRLNAGIRGGLVAHGRGITAGRRLSMEAPVAVISTPGISGVRISSRANVETDYFGNAIVSNLQPYQKNQLSLDVTSLQPGVDVTETDRTIVPARGGVIPVIFGVSAGKRALFKVMYRSRPVPMGAVASVKDAAGNDKTAFFADQGQVYMTGMNTQGVVRVNWGNASCQFSYDTGGRGEQVPYNNTVECR</sequence>
<reference evidence="13" key="1">
    <citation type="submission" date="2018-07" db="EMBL/GenBank/DDBJ databases">
        <authorList>
            <consortium name="GenomeTrakr network: Whole genome sequencing for foodborne pathogen traceback"/>
        </authorList>
    </citation>
    <scope>NUCLEOTIDE SEQUENCE [LARGE SCALE GENOMIC DNA]</scope>
    <source>
        <strain evidence="13">NC_WHO_S053</strain>
    </source>
</reference>
<evidence type="ECO:0000256" key="8">
    <source>
        <dbReference type="ARBA" id="ARBA00023136"/>
    </source>
</evidence>
<feature type="domain" description="PapC-like C-terminal" evidence="11">
    <location>
        <begin position="746"/>
        <end position="799"/>
    </location>
</feature>
<comment type="similarity">
    <text evidence="2">Belongs to the fimbrial export usher family.</text>
</comment>
<organism evidence="13">
    <name type="scientific">Salmonella enteritidis</name>
    <dbReference type="NCBI Taxonomy" id="149539"/>
    <lineage>
        <taxon>Bacteria</taxon>
        <taxon>Pseudomonadati</taxon>
        <taxon>Pseudomonadota</taxon>
        <taxon>Gammaproteobacteria</taxon>
        <taxon>Enterobacterales</taxon>
        <taxon>Enterobacteriaceae</taxon>
        <taxon>Salmonella</taxon>
    </lineage>
</organism>
<evidence type="ECO:0000256" key="2">
    <source>
        <dbReference type="ARBA" id="ARBA00008064"/>
    </source>
</evidence>
<dbReference type="InterPro" id="IPR000015">
    <property type="entry name" value="Fimb_usher"/>
</dbReference>
<dbReference type="PANTHER" id="PTHR30451:SF21">
    <property type="entry name" value="FIMBRIAL USHER DOMAIN-CONTAINING PROTEIN YDET-RELATED"/>
    <property type="match status" value="1"/>
</dbReference>
<evidence type="ECO:0000256" key="10">
    <source>
        <dbReference type="SAM" id="SignalP"/>
    </source>
</evidence>
<evidence type="ECO:0000256" key="7">
    <source>
        <dbReference type="ARBA" id="ARBA00022729"/>
    </source>
</evidence>
<dbReference type="GO" id="GO:0015473">
    <property type="term" value="F:fimbrial usher porin activity"/>
    <property type="evidence" value="ECO:0007669"/>
    <property type="project" value="InterPro"/>
</dbReference>
<feature type="signal peptide" evidence="10">
    <location>
        <begin position="1"/>
        <end position="26"/>
    </location>
</feature>
<evidence type="ECO:0000259" key="12">
    <source>
        <dbReference type="Pfam" id="PF13954"/>
    </source>
</evidence>
<evidence type="ECO:0000256" key="1">
    <source>
        <dbReference type="ARBA" id="ARBA00004571"/>
    </source>
</evidence>
<keyword evidence="8" id="KW-0472">Membrane</keyword>
<proteinExistence type="inferred from homology"/>
<dbReference type="SUPFAM" id="SSF141729">
    <property type="entry name" value="FimD N-terminal domain-like"/>
    <property type="match status" value="1"/>
</dbReference>
<dbReference type="Proteomes" id="UP000839535">
    <property type="component" value="Unassembled WGS sequence"/>
</dbReference>
<keyword evidence="6" id="KW-0812">Transmembrane</keyword>
<keyword evidence="3" id="KW-0813">Transport</keyword>
<feature type="chain" id="PRO_5018631554" evidence="10">
    <location>
        <begin position="27"/>
        <end position="816"/>
    </location>
</feature>
<evidence type="ECO:0000313" key="13">
    <source>
        <dbReference type="EMBL" id="MJY20964.1"/>
    </source>
</evidence>
<evidence type="ECO:0000256" key="4">
    <source>
        <dbReference type="ARBA" id="ARBA00022452"/>
    </source>
</evidence>
<evidence type="ECO:0000256" key="6">
    <source>
        <dbReference type="ARBA" id="ARBA00022692"/>
    </source>
</evidence>
<feature type="domain" description="PapC N-terminal" evidence="12">
    <location>
        <begin position="30"/>
        <end position="169"/>
    </location>
</feature>
<dbReference type="Gene3D" id="3.10.20.410">
    <property type="match status" value="1"/>
</dbReference>
<dbReference type="GO" id="GO:0009279">
    <property type="term" value="C:cell outer membrane"/>
    <property type="evidence" value="ECO:0007669"/>
    <property type="project" value="UniProtKB-SubCell"/>
</dbReference>
<dbReference type="AlphaFoldDB" id="A0A3R0QBR5"/>
<dbReference type="Pfam" id="PF00577">
    <property type="entry name" value="Usher"/>
    <property type="match status" value="1"/>
</dbReference>
<keyword evidence="5" id="KW-1029">Fimbrium biogenesis</keyword>
<dbReference type="PANTHER" id="PTHR30451">
    <property type="entry name" value="OUTER MEMBRANE USHER PROTEIN"/>
    <property type="match status" value="1"/>
</dbReference>
<dbReference type="EMBL" id="RTTD01000071">
    <property type="protein sequence ID" value="MJY20964.1"/>
    <property type="molecule type" value="Genomic_DNA"/>
</dbReference>
<comment type="subcellular location">
    <subcellularLocation>
        <location evidence="1">Cell outer membrane</location>
        <topology evidence="1">Multi-pass membrane protein</topology>
    </subcellularLocation>
</comment>
<keyword evidence="9" id="KW-0998">Cell outer membrane</keyword>
<dbReference type="Gene3D" id="2.60.40.2070">
    <property type="match status" value="1"/>
</dbReference>
<dbReference type="Pfam" id="PF13954">
    <property type="entry name" value="PapC_N"/>
    <property type="match status" value="1"/>
</dbReference>
<dbReference type="InterPro" id="IPR037224">
    <property type="entry name" value="PapC_N_sf"/>
</dbReference>
<evidence type="ECO:0000259" key="11">
    <source>
        <dbReference type="Pfam" id="PF13953"/>
    </source>
</evidence>
<accession>A0A3R0QBR5</accession>
<dbReference type="InterPro" id="IPR025885">
    <property type="entry name" value="PapC_N"/>
</dbReference>